<sequence precursor="true">MKRKNLTKSLSFMLSMSMVLSSALPATAYAEGNGTESQDVNMEAEVVPGGAKNAADNGVETEPSEGENESGETNLTEANDESDSSENDSKVQESQSETETEIVTESESEALAETETPLDAKQETTEENNKDALEDGIHDSWAQDTSTQKGGEICEVADGYLHLKSGSANGNNPSATNPPAIFTNGKEYNFNEAGYFEANFKTEQAGSLNRTGIYIGYKDQNHGMFFGYNASGWYWQKYGEATDPWSPNVGTVPAAGSTVKVKVEWTADKKANFYVDGTALFSDVDFSKIVDQGNQIGIKAGTFKSASTTEITEVFLKDIHYTGQAEAEKFAVSGKVVENVDGKTQAVEGAAVKLNGKTVQTDKDGNYNFADVAAGKYKVTVTKEGYLVAEKEITVAEGAVAVENIVLEKAPEVAYRTISSDQMDVDVAEKFPSVVKYTMKGDLKGKVFYGQTEAIDVIKINGTEIKVTEDNLDVKFDKDKATYTMTLKGQNIDAVLTAIIAVKDNELSFDITKVLNNLDNDVYPVQTIEIPHHSLISVRSTQKGANLKAAKVSSNTSISGDSYVDVKDGMTFSKEDFMYGFVSNDELSAGLWSNSEYNGTHKAAYVGSGGSSNTRVWAETTNLAAGKSLGLSSTLWYYDRKVEPSVNGVKKAYVVEHDADVMPSAKVVITGDENADDQIDWQDGAIAYRAIMNNPFKSEEVPDLVSQRIAMNFGSEAANPFLTTLDGVKRVYLNTDGLGQSIILKGYGSEGHDSGHPDYGNIGERIGGAKDMNELMTEGGALGARFGIHINASEMYPEAKAFDDDLSRHNFGWNWLDQGIGINGMYDLASNRRESRLDELKAKVGNNLDFIYLDVWGNNTSGNEDAWESRKIAKQMNDHGWRFTTEWGPTQEYDSTLQHWAADLGYGGYAAKGQNSEVMRFLRNHQKDSWVADYPSYNGAAQSPLLGGLNMTDFEGWSGRTDYSNYINTTFTHNVLTKFLQHYKVMKWVDGKPVTMTNGGGTFQWTPEMEITLQDDAKENTVVVSRESNDYAGDLKAYRSRTITLNGKVVSKGAPTGGDGTNPGDETYLLPWYWDTNGNIAEEEKLYHWNTKGGDTTWELPGGWEGLANVVVYELTDEGKQNKTVVPVANGEVTLANMKAETPYVVYQGEQGQLPVDWQSTPYIYDVGFNSGSLDSYWTKAGTGLAEIFRNSSENPMLKLSGDVSVTSKALTNLEAGKKYALYVGVDNRSDAKAYMTVNADGKEIASNYTGRSIVQNIVSSNQHHTGSGATTGGTSYVQNMYVFFEAPASGEVTLTLKRDQGDGDTYFDDLRVVETGMDLVKETDKNGMVTMFQQDFENNAQGIFPFVIAGPGSGAGAVTDNRIHLSELHAPYTQAGYNANEQGQKKLDDVLNGDWSVKINGLTSNNSMIYQTIPQNFHFEPGVTYNVKFKYQMGSRDTYKVTVGEGEFAGNTQLYTMPEAIGQTKEYSFSLIGGESGQSWFGIYSTSTAPDLKEYASAGDGAKNFSGYKDFILDDLVIEVSDIQKGDLQKAINTANTKFQQDYTTETWGVFAEALAEAEEVLNNQNATKEQVETATDKLTSATEKLVAIIGSVSGTVKDADGKPIADTQITLSSNNLAPIEIRTDDKGSYKLENIFIRNYSAKVVKDGYASLYAQQVTPVADTMTTFDFTLQVKEIPEYFNYFENGVDSIQNLAGNPSQVEIESVQYNGSGALKASFGSDRPSIIDTAAPKFKDGIFEADVTPQASPLRFGFVLRANNHNQRLYVGYGDSEGKWFWEYWNGTDNNYSGMFSGPNMEIGKTSHIKTQLVGNKLSLWVDGQKVMNEAVVSGLFNEAGSVGFNKRNGGSMIFDNLEVTSLDAVENSNAIEGSITDENDTPIYQVNVALTDADGNEIASTITNLNGIYNFSKIPYGTYKLAFTKAGYEAGAAEVEVKAESSSIVGKVQMVKSEISKEALTKKIAEAKAIEKGDYTDASFKALTDAIAEAEKVAADPKATQAAIDAQVKALDNAIKNLEVEAPQPSKTELTKKIAEAKAIEKGDYTDASFKALTDAIAEAEKVAADPKATQAAIDAQVKALDNAIKNLEVEAPQPSKTELTKKIAEAKAIEKGDYTDASFKALTDVIAEAEKVAADPKATQAVIDAQVKALDAAIKNLQVVTPQPSKTALNAKIAEAKAIKKGNYTDASFNALSAAIAEAEKVAADPKATQAAIDAQTAALTKAIQGLKADPDKEAAAKVQASTVTVKAANQASRYIKLSWNKVADADGYVVMNETSKGWKTVKTIKKNSTTSYVYKKAELGKKYKFAVKAYKKADGKTVYSKYKKVSIKAVPQSPAIRAKASKGSVKVTWKKVSSVVTGYRIYRKTGKTWSRIGIVDRDTTIFKDKKVKKGKTYTYRVRAYRKSNGKNVYGKYSNEIKLQAK</sequence>
<gene>
    <name evidence="5" type="ORF">DSM106044_00309</name>
</gene>
<evidence type="ECO:0000313" key="5">
    <source>
        <dbReference type="EMBL" id="TLD02810.1"/>
    </source>
</evidence>
<dbReference type="Gene3D" id="1.20.1270.70">
    <property type="entry name" value="Designed single chain three-helix bundle"/>
    <property type="match status" value="1"/>
</dbReference>
<dbReference type="Proteomes" id="UP000306509">
    <property type="component" value="Unassembled WGS sequence"/>
</dbReference>
<dbReference type="Pfam" id="PF17995">
    <property type="entry name" value="GH101_N"/>
    <property type="match status" value="1"/>
</dbReference>
<dbReference type="InterPro" id="IPR013320">
    <property type="entry name" value="ConA-like_dom_sf"/>
</dbReference>
<dbReference type="InterPro" id="IPR040502">
    <property type="entry name" value="GH101_dom-6"/>
</dbReference>
<feature type="chain" id="PRO_5038961734" evidence="3">
    <location>
        <begin position="29"/>
        <end position="2419"/>
    </location>
</feature>
<dbReference type="InterPro" id="IPR014718">
    <property type="entry name" value="GH-type_carb-bd"/>
</dbReference>
<dbReference type="Pfam" id="PF18080">
    <property type="entry name" value="Gal_mutarotas_3"/>
    <property type="match status" value="1"/>
</dbReference>
<dbReference type="GO" id="GO:0033926">
    <property type="term" value="F:endo-alpha-N-acetylgalactosaminidase activity"/>
    <property type="evidence" value="ECO:0007669"/>
    <property type="project" value="UniProtKB-EC"/>
</dbReference>
<dbReference type="Gene3D" id="1.20.1270.90">
    <property type="entry name" value="AF1782-like"/>
    <property type="match status" value="4"/>
</dbReference>
<dbReference type="PANTHER" id="PTHR23303">
    <property type="entry name" value="CARBOXYPEPTIDASE REGULATORY REGION-CONTAINING"/>
    <property type="match status" value="1"/>
</dbReference>
<evidence type="ECO:0000313" key="6">
    <source>
        <dbReference type="Proteomes" id="UP000306509"/>
    </source>
</evidence>
<dbReference type="EC" id="3.2.1.97" evidence="5"/>
<dbReference type="InterPro" id="IPR040575">
    <property type="entry name" value="GH101_N"/>
</dbReference>
<keyword evidence="5" id="KW-0326">Glycosidase</keyword>
<dbReference type="InterPro" id="IPR013784">
    <property type="entry name" value="Carb-bd-like_fold"/>
</dbReference>
<dbReference type="Pfam" id="PF07554">
    <property type="entry name" value="FIVAR"/>
    <property type="match status" value="5"/>
</dbReference>
<comment type="caution">
    <text evidence="5">The sequence shown here is derived from an EMBL/GenBank/DDBJ whole genome shotgun (WGS) entry which is preliminary data.</text>
</comment>
<dbReference type="PANTHER" id="PTHR23303:SF14">
    <property type="entry name" value="BOS COMPLEX SUBUNIT NOMO1-RELATED"/>
    <property type="match status" value="1"/>
</dbReference>
<dbReference type="SUPFAM" id="SSF49478">
    <property type="entry name" value="Cna protein B-type domain"/>
    <property type="match status" value="1"/>
</dbReference>
<dbReference type="CDD" id="cd14244">
    <property type="entry name" value="GH_101_like"/>
    <property type="match status" value="1"/>
</dbReference>
<dbReference type="SUPFAM" id="SSF49464">
    <property type="entry name" value="Carboxypeptidase regulatory domain-like"/>
    <property type="match status" value="1"/>
</dbReference>
<dbReference type="InterPro" id="IPR051417">
    <property type="entry name" value="SDr/BOS_complex"/>
</dbReference>
<dbReference type="InterPro" id="IPR035364">
    <property type="entry name" value="Beta_sandwich_GH101"/>
</dbReference>
<dbReference type="InterPro" id="IPR013783">
    <property type="entry name" value="Ig-like_fold"/>
</dbReference>
<dbReference type="Gene3D" id="2.60.40.1180">
    <property type="entry name" value="Golgi alpha-mannosidase II"/>
    <property type="match status" value="1"/>
</dbReference>
<dbReference type="SUPFAM" id="SSF49899">
    <property type="entry name" value="Concanavalin A-like lectins/glucanases"/>
    <property type="match status" value="1"/>
</dbReference>
<dbReference type="Gene3D" id="2.60.40.1120">
    <property type="entry name" value="Carboxypeptidase-like, regulatory domain"/>
    <property type="match status" value="2"/>
</dbReference>
<keyword evidence="5" id="KW-0378">Hydrolase</keyword>
<evidence type="ECO:0000259" key="4">
    <source>
        <dbReference type="PROSITE" id="PS50853"/>
    </source>
</evidence>
<feature type="compositionally biased region" description="Acidic residues" evidence="2">
    <location>
        <begin position="96"/>
        <end position="112"/>
    </location>
</feature>
<dbReference type="SMART" id="SM00060">
    <property type="entry name" value="FN3"/>
    <property type="match status" value="2"/>
</dbReference>
<dbReference type="InterPro" id="IPR040633">
    <property type="entry name" value="Gal_mutarotas_3"/>
</dbReference>
<dbReference type="Pfam" id="PF12905">
    <property type="entry name" value="Glyco_hydro_101"/>
    <property type="match status" value="1"/>
</dbReference>
<dbReference type="GO" id="GO:0030246">
    <property type="term" value="F:carbohydrate binding"/>
    <property type="evidence" value="ECO:0007669"/>
    <property type="project" value="InterPro"/>
</dbReference>
<dbReference type="InterPro" id="IPR049314">
    <property type="entry name" value="GH101_dom-5"/>
</dbReference>
<feature type="region of interest" description="Disordered" evidence="2">
    <location>
        <begin position="31"/>
        <end position="148"/>
    </location>
</feature>
<dbReference type="Gene3D" id="2.60.40.10">
    <property type="entry name" value="Immunoglobulins"/>
    <property type="match status" value="3"/>
</dbReference>
<keyword evidence="1 3" id="KW-0732">Signal</keyword>
<dbReference type="InterPro" id="IPR003961">
    <property type="entry name" value="FN3_dom"/>
</dbReference>
<dbReference type="InterPro" id="IPR036116">
    <property type="entry name" value="FN3_sf"/>
</dbReference>
<dbReference type="SUPFAM" id="SSF49265">
    <property type="entry name" value="Fibronectin type III"/>
    <property type="match status" value="1"/>
</dbReference>
<dbReference type="InterPro" id="IPR025706">
    <property type="entry name" value="Endoa_GalNAc"/>
</dbReference>
<feature type="domain" description="Fibronectin type-III" evidence="4">
    <location>
        <begin position="2328"/>
        <end position="2419"/>
    </location>
</feature>
<dbReference type="InterPro" id="IPR008969">
    <property type="entry name" value="CarboxyPept-like_regulatory"/>
</dbReference>
<dbReference type="InterPro" id="IPR013780">
    <property type="entry name" value="Glyco_hydro_b"/>
</dbReference>
<feature type="signal peptide" evidence="3">
    <location>
        <begin position="1"/>
        <end position="28"/>
    </location>
</feature>
<dbReference type="EMBL" id="QGQD01000006">
    <property type="protein sequence ID" value="TLD02810.1"/>
    <property type="molecule type" value="Genomic_DNA"/>
</dbReference>
<reference evidence="5 6" key="1">
    <citation type="journal article" date="2019" name="Anaerobe">
        <title>Detection of Robinsoniella peoriensis in multiple bone samples of a trauma patient.</title>
        <authorList>
            <person name="Schrottner P."/>
            <person name="Hartwich K."/>
            <person name="Bunk B."/>
            <person name="Schober I."/>
            <person name="Helbig S."/>
            <person name="Rudolph W.W."/>
            <person name="Gunzer F."/>
        </authorList>
    </citation>
    <scope>NUCLEOTIDE SEQUENCE [LARGE SCALE GENOMIC DNA]</scope>
    <source>
        <strain evidence="5 6">DSM 106044</strain>
    </source>
</reference>
<organism evidence="5 6">
    <name type="scientific">Robinsoniella peoriensis</name>
    <dbReference type="NCBI Taxonomy" id="180332"/>
    <lineage>
        <taxon>Bacteria</taxon>
        <taxon>Bacillati</taxon>
        <taxon>Bacillota</taxon>
        <taxon>Clostridia</taxon>
        <taxon>Lachnospirales</taxon>
        <taxon>Lachnospiraceae</taxon>
        <taxon>Robinsoniella</taxon>
    </lineage>
</organism>
<dbReference type="Pfam" id="PF21466">
    <property type="entry name" value="GH101_dom-5"/>
    <property type="match status" value="1"/>
</dbReference>
<dbReference type="SUPFAM" id="SSF49452">
    <property type="entry name" value="Starch-binding domain-like"/>
    <property type="match status" value="1"/>
</dbReference>
<evidence type="ECO:0000256" key="1">
    <source>
        <dbReference type="ARBA" id="ARBA00022729"/>
    </source>
</evidence>
<proteinExistence type="predicted"/>
<dbReference type="Gene3D" id="2.60.120.260">
    <property type="entry name" value="Galactose-binding domain-like"/>
    <property type="match status" value="2"/>
</dbReference>
<evidence type="ECO:0000256" key="3">
    <source>
        <dbReference type="SAM" id="SignalP"/>
    </source>
</evidence>
<dbReference type="RefSeq" id="WP_138001622.1">
    <property type="nucleotide sequence ID" value="NZ_QGQD01000006.1"/>
</dbReference>
<dbReference type="Pfam" id="PF17974">
    <property type="entry name" value="GalBD_like"/>
    <property type="match status" value="1"/>
</dbReference>
<dbReference type="PROSITE" id="PS50853">
    <property type="entry name" value="FN3"/>
    <property type="match status" value="1"/>
</dbReference>
<name>A0A4U8QCH7_9FIRM</name>
<evidence type="ECO:0000256" key="2">
    <source>
        <dbReference type="SAM" id="MobiDB-lite"/>
    </source>
</evidence>
<feature type="compositionally biased region" description="Basic and acidic residues" evidence="2">
    <location>
        <begin position="118"/>
        <end position="138"/>
    </location>
</feature>
<protein>
    <submittedName>
        <fullName evidence="5">Endo-alpha-N-acetylgalactosaminidase</fullName>
        <ecNumber evidence="5">3.2.1.97</ecNumber>
    </submittedName>
</protein>
<dbReference type="Gene3D" id="2.70.98.10">
    <property type="match status" value="1"/>
</dbReference>
<accession>A0A4U8QCH7</accession>
<dbReference type="Pfam" id="PF13620">
    <property type="entry name" value="CarboxypepD_reg"/>
    <property type="match status" value="3"/>
</dbReference>
<dbReference type="CDD" id="cd00063">
    <property type="entry name" value="FN3"/>
    <property type="match status" value="2"/>
</dbReference>
<dbReference type="STRING" id="180332.GCA_000797495_05557"/>
<dbReference type="Pfam" id="PF17451">
    <property type="entry name" value="Glyco_hyd_101C"/>
    <property type="match status" value="1"/>
</dbReference>
<dbReference type="Gene3D" id="2.60.120.870">
    <property type="match status" value="2"/>
</dbReference>
<keyword evidence="6" id="KW-1185">Reference proteome</keyword>
<dbReference type="Gene3D" id="3.20.20.80">
    <property type="entry name" value="Glycosidases"/>
    <property type="match status" value="1"/>
</dbReference>